<comment type="similarity">
    <text evidence="1">Belongs to the SMP-30/CGR1 family.</text>
</comment>
<keyword evidence="3" id="KW-0479">Metal-binding</keyword>
<dbReference type="Proteomes" id="UP000318521">
    <property type="component" value="Unassembled WGS sequence"/>
</dbReference>
<evidence type="ECO:0000313" key="6">
    <source>
        <dbReference type="Proteomes" id="UP000318521"/>
    </source>
</evidence>
<dbReference type="AlphaFoldDB" id="A0A554A348"/>
<evidence type="ECO:0000313" key="5">
    <source>
        <dbReference type="EMBL" id="TSB48117.1"/>
    </source>
</evidence>
<evidence type="ECO:0000259" key="4">
    <source>
        <dbReference type="Pfam" id="PF08450"/>
    </source>
</evidence>
<dbReference type="PRINTS" id="PR01790">
    <property type="entry name" value="SMP30FAMILY"/>
</dbReference>
<dbReference type="SUPFAM" id="SSF63829">
    <property type="entry name" value="Calcium-dependent phosphotriesterase"/>
    <property type="match status" value="1"/>
</dbReference>
<feature type="binding site" evidence="3">
    <location>
        <position position="97"/>
    </location>
    <ligand>
        <name>substrate</name>
    </ligand>
</feature>
<feature type="binding site" evidence="3">
    <location>
        <position position="117"/>
    </location>
    <ligand>
        <name>substrate</name>
    </ligand>
</feature>
<dbReference type="Gene3D" id="2.120.10.30">
    <property type="entry name" value="TolB, C-terminal domain"/>
    <property type="match status" value="1"/>
</dbReference>
<organism evidence="5 6">
    <name type="scientific">Alkalicoccobacillus porphyridii</name>
    <dbReference type="NCBI Taxonomy" id="2597270"/>
    <lineage>
        <taxon>Bacteria</taxon>
        <taxon>Bacillati</taxon>
        <taxon>Bacillota</taxon>
        <taxon>Bacilli</taxon>
        <taxon>Bacillales</taxon>
        <taxon>Bacillaceae</taxon>
        <taxon>Alkalicoccobacillus</taxon>
    </lineage>
</organism>
<feature type="domain" description="SMP-30/Gluconolactonase/LRE-like region" evidence="4">
    <location>
        <begin position="14"/>
        <end position="255"/>
    </location>
</feature>
<evidence type="ECO:0000256" key="1">
    <source>
        <dbReference type="ARBA" id="ARBA00008853"/>
    </source>
</evidence>
<name>A0A554A348_9BACI</name>
<reference evidence="5 6" key="1">
    <citation type="submission" date="2019-07" db="EMBL/GenBank/DDBJ databases">
        <authorList>
            <person name="Park Y.J."/>
            <person name="Jeong S.E."/>
            <person name="Jung H.S."/>
        </authorList>
    </citation>
    <scope>NUCLEOTIDE SEQUENCE [LARGE SCALE GENOMIC DNA]</scope>
    <source>
        <strain evidence="6">P16(2019)</strain>
    </source>
</reference>
<proteinExistence type="inferred from homology"/>
<evidence type="ECO:0000256" key="2">
    <source>
        <dbReference type="PIRSR" id="PIRSR605511-1"/>
    </source>
</evidence>
<comment type="caution">
    <text evidence="5">The sequence shown here is derived from an EMBL/GenBank/DDBJ whole genome shotgun (WGS) entry which is preliminary data.</text>
</comment>
<keyword evidence="6" id="KW-1185">Reference proteome</keyword>
<dbReference type="OrthoDB" id="2633250at2"/>
<evidence type="ECO:0000256" key="3">
    <source>
        <dbReference type="PIRSR" id="PIRSR605511-2"/>
    </source>
</evidence>
<dbReference type="InterPro" id="IPR013658">
    <property type="entry name" value="SGL"/>
</dbReference>
<dbReference type="GO" id="GO:0004341">
    <property type="term" value="F:gluconolactonase activity"/>
    <property type="evidence" value="ECO:0007669"/>
    <property type="project" value="TreeGrafter"/>
</dbReference>
<dbReference type="InterPro" id="IPR005511">
    <property type="entry name" value="SMP-30"/>
</dbReference>
<gene>
    <name evidence="5" type="ORF">FN960_00750</name>
</gene>
<protein>
    <submittedName>
        <fullName evidence="5">SMP-30/gluconolactonase/LRE family protein</fullName>
    </submittedName>
</protein>
<dbReference type="Pfam" id="PF08450">
    <property type="entry name" value="SGL"/>
    <property type="match status" value="1"/>
</dbReference>
<feature type="binding site" evidence="3">
    <location>
        <position position="99"/>
    </location>
    <ligand>
        <name>substrate</name>
    </ligand>
</feature>
<dbReference type="GO" id="GO:0005509">
    <property type="term" value="F:calcium ion binding"/>
    <property type="evidence" value="ECO:0007669"/>
    <property type="project" value="TreeGrafter"/>
</dbReference>
<dbReference type="RefSeq" id="WP_143846462.1">
    <property type="nucleotide sequence ID" value="NZ_VLXZ01000001.1"/>
</dbReference>
<comment type="cofactor">
    <cofactor evidence="3">
        <name>Zn(2+)</name>
        <dbReference type="ChEBI" id="CHEBI:29105"/>
    </cofactor>
    <text evidence="3">Binds 1 divalent metal cation per subunit.</text>
</comment>
<feature type="binding site" evidence="3">
    <location>
        <position position="145"/>
    </location>
    <ligand>
        <name>a divalent metal cation</name>
        <dbReference type="ChEBI" id="CHEBI:60240"/>
    </ligand>
</feature>
<accession>A0A554A348</accession>
<dbReference type="PANTHER" id="PTHR10907:SF47">
    <property type="entry name" value="REGUCALCIN"/>
    <property type="match status" value="1"/>
</dbReference>
<feature type="active site" description="Proton donor/acceptor" evidence="2">
    <location>
        <position position="195"/>
    </location>
</feature>
<dbReference type="PANTHER" id="PTHR10907">
    <property type="entry name" value="REGUCALCIN"/>
    <property type="match status" value="1"/>
</dbReference>
<dbReference type="InterPro" id="IPR011042">
    <property type="entry name" value="6-blade_b-propeller_TolB-like"/>
</dbReference>
<dbReference type="GO" id="GO:0019853">
    <property type="term" value="P:L-ascorbic acid biosynthetic process"/>
    <property type="evidence" value="ECO:0007669"/>
    <property type="project" value="TreeGrafter"/>
</dbReference>
<keyword evidence="3" id="KW-0862">Zinc</keyword>
<dbReference type="EMBL" id="VLXZ01000001">
    <property type="protein sequence ID" value="TSB48117.1"/>
    <property type="molecule type" value="Genomic_DNA"/>
</dbReference>
<feature type="binding site" evidence="3">
    <location>
        <position position="195"/>
    </location>
    <ligand>
        <name>a divalent metal cation</name>
        <dbReference type="ChEBI" id="CHEBI:60240"/>
    </ligand>
</feature>
<feature type="binding site" evidence="3">
    <location>
        <position position="16"/>
    </location>
    <ligand>
        <name>a divalent metal cation</name>
        <dbReference type="ChEBI" id="CHEBI:60240"/>
    </ligand>
</feature>
<sequence length="284" mass="31501">MMKAEVVWKAKAQLGEGPFWDEDKEELLWVDIDGCKLNTYSPASEENTQLSFGQKVTAVVKRKKGGLLLAMTDGIYTFEADRLEKVASPEKTVPYHRFNDGKCDPAGRFWAGTMVTEGQTKDAALYRVDTDLTCEKVLGDIQISNGLAWDVSHQRMYYIDTKTQQVVSYDYNLETGEITNKDVVYTFPETDGHPDGMTIDEDGMLWVAMYNGWQVIQINPLTKEKLAAIEVGAKCVTSCAFGGEDYQTLFITSASSGDEADPLGGSLFAVKTNSKGFKPDEFKG</sequence>